<dbReference type="Proteomes" id="UP000245728">
    <property type="component" value="Chromosome"/>
</dbReference>
<organism evidence="2 3">
    <name type="scientific">Saliniradius amylolyticus</name>
    <dbReference type="NCBI Taxonomy" id="2183582"/>
    <lineage>
        <taxon>Bacteria</taxon>
        <taxon>Pseudomonadati</taxon>
        <taxon>Pseudomonadota</taxon>
        <taxon>Gammaproteobacteria</taxon>
        <taxon>Alteromonadales</taxon>
        <taxon>Alteromonadaceae</taxon>
        <taxon>Saliniradius</taxon>
    </lineage>
</organism>
<proteinExistence type="predicted"/>
<feature type="transmembrane region" description="Helical" evidence="1">
    <location>
        <begin position="21"/>
        <end position="41"/>
    </location>
</feature>
<evidence type="ECO:0000313" key="3">
    <source>
        <dbReference type="Proteomes" id="UP000245728"/>
    </source>
</evidence>
<keyword evidence="1" id="KW-0472">Membrane</keyword>
<dbReference type="Pfam" id="PF11188">
    <property type="entry name" value="DUF2975"/>
    <property type="match status" value="1"/>
</dbReference>
<accession>A0A2S2E5B6</accession>
<name>A0A2S2E5B6_9ALTE</name>
<feature type="transmembrane region" description="Helical" evidence="1">
    <location>
        <begin position="116"/>
        <end position="141"/>
    </location>
</feature>
<keyword evidence="3" id="KW-1185">Reference proteome</keyword>
<reference evidence="2 3" key="1">
    <citation type="submission" date="2018-05" db="EMBL/GenBank/DDBJ databases">
        <title>Salinimonas sp. HMF8227 Genome sequencing and assembly.</title>
        <authorList>
            <person name="Kang H."/>
            <person name="Kang J."/>
            <person name="Cha I."/>
            <person name="Kim H."/>
            <person name="Joh K."/>
        </authorList>
    </citation>
    <scope>NUCLEOTIDE SEQUENCE [LARGE SCALE GENOMIC DNA]</scope>
    <source>
        <strain evidence="2 3">HMF8227</strain>
    </source>
</reference>
<evidence type="ECO:0000256" key="1">
    <source>
        <dbReference type="SAM" id="Phobius"/>
    </source>
</evidence>
<dbReference type="InterPro" id="IPR021354">
    <property type="entry name" value="DUF2975"/>
</dbReference>
<dbReference type="EMBL" id="CP029347">
    <property type="protein sequence ID" value="AWL12722.1"/>
    <property type="molecule type" value="Genomic_DNA"/>
</dbReference>
<gene>
    <name evidence="2" type="ORF">HMF8227_02269</name>
</gene>
<protein>
    <recommendedName>
        <fullName evidence="4">DUF2975 domain-containing protein</fullName>
    </recommendedName>
</protein>
<evidence type="ECO:0000313" key="2">
    <source>
        <dbReference type="EMBL" id="AWL12722.1"/>
    </source>
</evidence>
<dbReference type="KEGG" id="salh:HMF8227_02269"/>
<keyword evidence="1" id="KW-1133">Transmembrane helix</keyword>
<sequence>MDILRPDDNLTMTEKDHYSSVRNLALWLSALVCAAAIANLVEPYSLFVSDIPITLYVGGELWSQSLSSFLSGDRLAIIAILSFEQMLWLAVLLQVWLLCRLYRQNKVFTVKNARHFFYIGCLLLGLFLYETLLATIVGAYLYSRDILPQLPDWQGHAMLKTGYLVPGLFLILVAKIMEHAARLQEESELTI</sequence>
<dbReference type="AlphaFoldDB" id="A0A2S2E5B6"/>
<feature type="transmembrane region" description="Helical" evidence="1">
    <location>
        <begin position="153"/>
        <end position="174"/>
    </location>
</feature>
<feature type="transmembrane region" description="Helical" evidence="1">
    <location>
        <begin position="75"/>
        <end position="96"/>
    </location>
</feature>
<keyword evidence="1" id="KW-0812">Transmembrane</keyword>
<evidence type="ECO:0008006" key="4">
    <source>
        <dbReference type="Google" id="ProtNLM"/>
    </source>
</evidence>
<dbReference type="RefSeq" id="WP_204101053.1">
    <property type="nucleotide sequence ID" value="NZ_CP029347.1"/>
</dbReference>